<gene>
    <name evidence="1" type="ORF">IWW38_002720</name>
</gene>
<evidence type="ECO:0000313" key="2">
    <source>
        <dbReference type="Proteomes" id="UP001139981"/>
    </source>
</evidence>
<keyword evidence="2" id="KW-1185">Reference proteome</keyword>
<organism evidence="1 2">
    <name type="scientific">Coemansia aciculifera</name>
    <dbReference type="NCBI Taxonomy" id="417176"/>
    <lineage>
        <taxon>Eukaryota</taxon>
        <taxon>Fungi</taxon>
        <taxon>Fungi incertae sedis</taxon>
        <taxon>Zoopagomycota</taxon>
        <taxon>Kickxellomycotina</taxon>
        <taxon>Kickxellomycetes</taxon>
        <taxon>Kickxellales</taxon>
        <taxon>Kickxellaceae</taxon>
        <taxon>Coemansia</taxon>
    </lineage>
</organism>
<dbReference type="Proteomes" id="UP001139981">
    <property type="component" value="Unassembled WGS sequence"/>
</dbReference>
<reference evidence="1" key="1">
    <citation type="submission" date="2022-07" db="EMBL/GenBank/DDBJ databases">
        <title>Phylogenomic reconstructions and comparative analyses of Kickxellomycotina fungi.</title>
        <authorList>
            <person name="Reynolds N.K."/>
            <person name="Stajich J.E."/>
            <person name="Barry K."/>
            <person name="Grigoriev I.V."/>
            <person name="Crous P."/>
            <person name="Smith M.E."/>
        </authorList>
    </citation>
    <scope>NUCLEOTIDE SEQUENCE</scope>
    <source>
        <strain evidence="1">CBS 190363</strain>
    </source>
</reference>
<comment type="caution">
    <text evidence="1">The sequence shown here is derived from an EMBL/GenBank/DDBJ whole genome shotgun (WGS) entry which is preliminary data.</text>
</comment>
<feature type="non-terminal residue" evidence="1">
    <location>
        <position position="1"/>
    </location>
</feature>
<accession>A0ACC1M3G9</accession>
<proteinExistence type="predicted"/>
<protein>
    <submittedName>
        <fullName evidence="1">Uncharacterized protein</fullName>
    </submittedName>
</protein>
<sequence length="356" mass="38432">PPIRAHEQVLAAGSEYFAALLASSMAESTAKQVDLDNMSYGAVRLAVNYLYTGRVPCESDMGLDDWVVLLDVASRLSIPRLHQLCQARIFQEPLAATAQSNATTKEPNDEDTAAFRYQDVVGYPDMATIGYLQDLANDTGARELTSALNRLVAYYPIQVCEERVRSGPTEMFAPRSSTSSLRIRRVVPGQALEDPNPAEFGHPHGLAAQQPFELVEHIQLEHEFDDDREDEEVVGGMHPLLAMGGPAFMPGLVIHAGPLDAVAPRQRPEADDQEEQPAQRVGLFGRLMGNWRVTNDAQPPPPDPQPGPVPEVPIQPRPTSAASSNAAEGDPQTVTQPPPDPQPGPAPAAPESGHGL</sequence>
<evidence type="ECO:0000313" key="1">
    <source>
        <dbReference type="EMBL" id="KAJ2893976.1"/>
    </source>
</evidence>
<name>A0ACC1M3G9_9FUNG</name>
<dbReference type="EMBL" id="JANBVB010000472">
    <property type="protein sequence ID" value="KAJ2893976.1"/>
    <property type="molecule type" value="Genomic_DNA"/>
</dbReference>